<proteinExistence type="inferred from homology"/>
<reference evidence="3 4" key="1">
    <citation type="journal article" date="2020" name="Cell">
        <title>Large-Scale Comparative Analyses of Tick Genomes Elucidate Their Genetic Diversity and Vector Capacities.</title>
        <authorList>
            <consortium name="Tick Genome and Microbiome Consortium (TIGMIC)"/>
            <person name="Jia N."/>
            <person name="Wang J."/>
            <person name="Shi W."/>
            <person name="Du L."/>
            <person name="Sun Y."/>
            <person name="Zhan W."/>
            <person name="Jiang J.F."/>
            <person name="Wang Q."/>
            <person name="Zhang B."/>
            <person name="Ji P."/>
            <person name="Bell-Sakyi L."/>
            <person name="Cui X.M."/>
            <person name="Yuan T.T."/>
            <person name="Jiang B.G."/>
            <person name="Yang W.F."/>
            <person name="Lam T.T."/>
            <person name="Chang Q.C."/>
            <person name="Ding S.J."/>
            <person name="Wang X.J."/>
            <person name="Zhu J.G."/>
            <person name="Ruan X.D."/>
            <person name="Zhao L."/>
            <person name="Wei J.T."/>
            <person name="Ye R.Z."/>
            <person name="Que T.C."/>
            <person name="Du C.H."/>
            <person name="Zhou Y.H."/>
            <person name="Cheng J.X."/>
            <person name="Dai P.F."/>
            <person name="Guo W.B."/>
            <person name="Han X.H."/>
            <person name="Huang E.J."/>
            <person name="Li L.F."/>
            <person name="Wei W."/>
            <person name="Gao Y.C."/>
            <person name="Liu J.Z."/>
            <person name="Shao H.Z."/>
            <person name="Wang X."/>
            <person name="Wang C.C."/>
            <person name="Yang T.C."/>
            <person name="Huo Q.B."/>
            <person name="Li W."/>
            <person name="Chen H.Y."/>
            <person name="Chen S.E."/>
            <person name="Zhou L.G."/>
            <person name="Ni X.B."/>
            <person name="Tian J.H."/>
            <person name="Sheng Y."/>
            <person name="Liu T."/>
            <person name="Pan Y.S."/>
            <person name="Xia L.Y."/>
            <person name="Li J."/>
            <person name="Zhao F."/>
            <person name="Cao W.C."/>
        </authorList>
    </citation>
    <scope>NUCLEOTIDE SEQUENCE [LARGE SCALE GENOMIC DNA]</scope>
    <source>
        <strain evidence="3">HaeL-2018</strain>
    </source>
</reference>
<dbReference type="GO" id="GO:0016485">
    <property type="term" value="P:protein processing"/>
    <property type="evidence" value="ECO:0007669"/>
    <property type="project" value="TreeGrafter"/>
</dbReference>
<evidence type="ECO:0000313" key="3">
    <source>
        <dbReference type="EMBL" id="KAH9378108.1"/>
    </source>
</evidence>
<name>A0A9J6GV19_HAELO</name>
<comment type="similarity">
    <text evidence="1">Belongs to the peptidase M13 family.</text>
</comment>
<keyword evidence="4" id="KW-1185">Reference proteome</keyword>
<dbReference type="AlphaFoldDB" id="A0A9J6GV19"/>
<dbReference type="OrthoDB" id="10390552at2759"/>
<dbReference type="GO" id="GO:0004222">
    <property type="term" value="F:metalloendopeptidase activity"/>
    <property type="evidence" value="ECO:0007669"/>
    <property type="project" value="InterPro"/>
</dbReference>
<feature type="domain" description="Peptidase M13 N-terminal" evidence="2">
    <location>
        <begin position="53"/>
        <end position="219"/>
    </location>
</feature>
<comment type="caution">
    <text evidence="3">The sequence shown here is derived from an EMBL/GenBank/DDBJ whole genome shotgun (WGS) entry which is preliminary data.</text>
</comment>
<evidence type="ECO:0000313" key="4">
    <source>
        <dbReference type="Proteomes" id="UP000821853"/>
    </source>
</evidence>
<sequence>MSKIIRSDYRFHTEVSDSKVDYGVENDGVAKRVRYIDAWLPLRNETKEAWELWLHILRGVFKGEHAESVDEEVPVVSFSRNYMAFVHKLLTDRSVALANYMGWRLIEHFAWSGSGKLREERARYLTSAQHEGRELVFSQLSPATQCALEVSRLLPASSGRLYRFAVSVLPHRAMMLLDVTVETLKVAVTLILQESPWVDDETLARAVRRVQEMKISFGYGKVPPEESFPHGEGLNETNFYKNLLLIARKKAQVQRAVVSGAVPFVPRSVHFSNAGFLIAKEMLQAILGTGQYFHDDGFKNMSWWSTFTQTNYQANKECIHFYIHHNTKFNLTDEEVTDLQWTAAALEVAFKAFRIFLGQYEDMLQKIAALKTLYTQSQLFFFGFVLASIHGSNCLPRVCLWDDIYTKDQLDDRTSPSLSRRSPGIFFHP</sequence>
<protein>
    <recommendedName>
        <fullName evidence="2">Peptidase M13 N-terminal domain-containing protein</fullName>
    </recommendedName>
</protein>
<dbReference type="InterPro" id="IPR024079">
    <property type="entry name" value="MetalloPept_cat_dom_sf"/>
</dbReference>
<accession>A0A9J6GV19</accession>
<dbReference type="InterPro" id="IPR042089">
    <property type="entry name" value="Peptidase_M13_dom_2"/>
</dbReference>
<dbReference type="Gene3D" id="1.10.1380.10">
    <property type="entry name" value="Neutral endopeptidase , domain2"/>
    <property type="match status" value="1"/>
</dbReference>
<dbReference type="VEuPathDB" id="VectorBase:HLOH_060515"/>
<dbReference type="InterPro" id="IPR000718">
    <property type="entry name" value="Peptidase_M13"/>
</dbReference>
<gene>
    <name evidence="3" type="ORF">HPB48_020624</name>
</gene>
<dbReference type="InterPro" id="IPR008753">
    <property type="entry name" value="Peptidase_M13_N"/>
</dbReference>
<dbReference type="Proteomes" id="UP000821853">
    <property type="component" value="Unassembled WGS sequence"/>
</dbReference>
<dbReference type="SUPFAM" id="SSF55486">
    <property type="entry name" value="Metalloproteases ('zincins'), catalytic domain"/>
    <property type="match status" value="1"/>
</dbReference>
<dbReference type="PANTHER" id="PTHR11733">
    <property type="entry name" value="ZINC METALLOPROTEASE FAMILY M13 NEPRILYSIN-RELATED"/>
    <property type="match status" value="1"/>
</dbReference>
<dbReference type="GO" id="GO:0005886">
    <property type="term" value="C:plasma membrane"/>
    <property type="evidence" value="ECO:0007669"/>
    <property type="project" value="TreeGrafter"/>
</dbReference>
<evidence type="ECO:0000259" key="2">
    <source>
        <dbReference type="Pfam" id="PF05649"/>
    </source>
</evidence>
<dbReference type="PROSITE" id="PS51885">
    <property type="entry name" value="NEPRILYSIN"/>
    <property type="match status" value="1"/>
</dbReference>
<dbReference type="PANTHER" id="PTHR11733:SF241">
    <property type="entry name" value="GH26575P-RELATED"/>
    <property type="match status" value="1"/>
</dbReference>
<organism evidence="3 4">
    <name type="scientific">Haemaphysalis longicornis</name>
    <name type="common">Bush tick</name>
    <dbReference type="NCBI Taxonomy" id="44386"/>
    <lineage>
        <taxon>Eukaryota</taxon>
        <taxon>Metazoa</taxon>
        <taxon>Ecdysozoa</taxon>
        <taxon>Arthropoda</taxon>
        <taxon>Chelicerata</taxon>
        <taxon>Arachnida</taxon>
        <taxon>Acari</taxon>
        <taxon>Parasitiformes</taxon>
        <taxon>Ixodida</taxon>
        <taxon>Ixodoidea</taxon>
        <taxon>Ixodidae</taxon>
        <taxon>Haemaphysalinae</taxon>
        <taxon>Haemaphysalis</taxon>
    </lineage>
</organism>
<dbReference type="Pfam" id="PF05649">
    <property type="entry name" value="Peptidase_M13_N"/>
    <property type="match status" value="1"/>
</dbReference>
<evidence type="ECO:0000256" key="1">
    <source>
        <dbReference type="ARBA" id="ARBA00007357"/>
    </source>
</evidence>
<dbReference type="Gene3D" id="3.40.390.10">
    <property type="entry name" value="Collagenase (Catalytic Domain)"/>
    <property type="match status" value="2"/>
</dbReference>
<dbReference type="EMBL" id="JABSTR010000008">
    <property type="protein sequence ID" value="KAH9378108.1"/>
    <property type="molecule type" value="Genomic_DNA"/>
</dbReference>